<feature type="transmembrane region" description="Helical" evidence="1">
    <location>
        <begin position="105"/>
        <end position="124"/>
    </location>
</feature>
<sequence>MCPELCSGSMLLRILERQVMLPSMRRTSTLPTSSITASRCSTQMVNSYANWVSHLRLRIRSVSMCRRMEMFSSLILMEIIFMWLCLQLMGLSSNHSHITSSGSRAALVFVWLVVVMSSPSASIITHCSSSNHSTFVSRFQCERLIAVRKNHHS</sequence>
<accession>W2TTY4</accession>
<gene>
    <name evidence="2" type="ORF">NECAME_17100</name>
</gene>
<evidence type="ECO:0000313" key="2">
    <source>
        <dbReference type="EMBL" id="ETN84561.1"/>
    </source>
</evidence>
<dbReference type="EMBL" id="KI657921">
    <property type="protein sequence ID" value="ETN84561.1"/>
    <property type="molecule type" value="Genomic_DNA"/>
</dbReference>
<keyword evidence="1" id="KW-0472">Membrane</keyword>
<dbReference type="AlphaFoldDB" id="W2TTY4"/>
<evidence type="ECO:0000256" key="1">
    <source>
        <dbReference type="SAM" id="Phobius"/>
    </source>
</evidence>
<dbReference type="Proteomes" id="UP000053676">
    <property type="component" value="Unassembled WGS sequence"/>
</dbReference>
<organism evidence="2 3">
    <name type="scientific">Necator americanus</name>
    <name type="common">Human hookworm</name>
    <dbReference type="NCBI Taxonomy" id="51031"/>
    <lineage>
        <taxon>Eukaryota</taxon>
        <taxon>Metazoa</taxon>
        <taxon>Ecdysozoa</taxon>
        <taxon>Nematoda</taxon>
        <taxon>Chromadorea</taxon>
        <taxon>Rhabditida</taxon>
        <taxon>Rhabditina</taxon>
        <taxon>Rhabditomorpha</taxon>
        <taxon>Strongyloidea</taxon>
        <taxon>Ancylostomatidae</taxon>
        <taxon>Bunostominae</taxon>
        <taxon>Necator</taxon>
    </lineage>
</organism>
<keyword evidence="3" id="KW-1185">Reference proteome</keyword>
<evidence type="ECO:0000313" key="3">
    <source>
        <dbReference type="Proteomes" id="UP000053676"/>
    </source>
</evidence>
<keyword evidence="1" id="KW-0812">Transmembrane</keyword>
<dbReference type="KEGG" id="nai:NECAME_17100"/>
<feature type="transmembrane region" description="Helical" evidence="1">
    <location>
        <begin position="70"/>
        <end position="93"/>
    </location>
</feature>
<protein>
    <submittedName>
        <fullName evidence="2">Uncharacterized protein</fullName>
    </submittedName>
</protein>
<reference evidence="3" key="1">
    <citation type="journal article" date="2014" name="Nat. Genet.">
        <title>Genome of the human hookworm Necator americanus.</title>
        <authorList>
            <person name="Tang Y.T."/>
            <person name="Gao X."/>
            <person name="Rosa B.A."/>
            <person name="Abubucker S."/>
            <person name="Hallsworth-Pepin K."/>
            <person name="Martin J."/>
            <person name="Tyagi R."/>
            <person name="Heizer E."/>
            <person name="Zhang X."/>
            <person name="Bhonagiri-Palsikar V."/>
            <person name="Minx P."/>
            <person name="Warren W.C."/>
            <person name="Wang Q."/>
            <person name="Zhan B."/>
            <person name="Hotez P.J."/>
            <person name="Sternberg P.W."/>
            <person name="Dougall A."/>
            <person name="Gaze S.T."/>
            <person name="Mulvenna J."/>
            <person name="Sotillo J."/>
            <person name="Ranganathan S."/>
            <person name="Rabelo E.M."/>
            <person name="Wilson R.K."/>
            <person name="Felgner P.L."/>
            <person name="Bethony J."/>
            <person name="Hawdon J.M."/>
            <person name="Gasser R.B."/>
            <person name="Loukas A."/>
            <person name="Mitreva M."/>
        </authorList>
    </citation>
    <scope>NUCLEOTIDE SEQUENCE [LARGE SCALE GENOMIC DNA]</scope>
</reference>
<proteinExistence type="predicted"/>
<name>W2TTY4_NECAM</name>
<keyword evidence="1" id="KW-1133">Transmembrane helix</keyword>